<dbReference type="AlphaFoldDB" id="A0A101NQL0"/>
<gene>
    <name evidence="2" type="ORF">AQI88_06550</name>
</gene>
<feature type="region of interest" description="Disordered" evidence="1">
    <location>
        <begin position="1"/>
        <end position="20"/>
    </location>
</feature>
<protein>
    <submittedName>
        <fullName evidence="2">Uncharacterized protein</fullName>
    </submittedName>
</protein>
<reference evidence="2 3" key="1">
    <citation type="submission" date="2015-10" db="EMBL/GenBank/DDBJ databases">
        <title>Draft genome sequence of Streptomyces cellostaticus DSM 40189, type strain for the species Streptomyces cellostaticus.</title>
        <authorList>
            <person name="Ruckert C."/>
            <person name="Winkler A."/>
            <person name="Kalinowski J."/>
            <person name="Kampfer P."/>
            <person name="Glaeser S."/>
        </authorList>
    </citation>
    <scope>NUCLEOTIDE SEQUENCE [LARGE SCALE GENOMIC DNA]</scope>
    <source>
        <strain evidence="2 3">DSM 40189</strain>
    </source>
</reference>
<name>A0A101NQL0_9ACTN</name>
<dbReference type="Proteomes" id="UP000054241">
    <property type="component" value="Unassembled WGS sequence"/>
</dbReference>
<dbReference type="OrthoDB" id="262125at2"/>
<proteinExistence type="predicted"/>
<accession>A0A101NQL0</accession>
<comment type="caution">
    <text evidence="2">The sequence shown here is derived from an EMBL/GenBank/DDBJ whole genome shotgun (WGS) entry which is preliminary data.</text>
</comment>
<dbReference type="EMBL" id="LMWL01000009">
    <property type="protein sequence ID" value="KUM97585.1"/>
    <property type="molecule type" value="Genomic_DNA"/>
</dbReference>
<organism evidence="2 3">
    <name type="scientific">Streptomyces cellostaticus</name>
    <dbReference type="NCBI Taxonomy" id="67285"/>
    <lineage>
        <taxon>Bacteria</taxon>
        <taxon>Bacillati</taxon>
        <taxon>Actinomycetota</taxon>
        <taxon>Actinomycetes</taxon>
        <taxon>Kitasatosporales</taxon>
        <taxon>Streptomycetaceae</taxon>
        <taxon>Streptomyces</taxon>
    </lineage>
</organism>
<keyword evidence="3" id="KW-1185">Reference proteome</keyword>
<evidence type="ECO:0000256" key="1">
    <source>
        <dbReference type="SAM" id="MobiDB-lite"/>
    </source>
</evidence>
<evidence type="ECO:0000313" key="2">
    <source>
        <dbReference type="EMBL" id="KUM97585.1"/>
    </source>
</evidence>
<feature type="region of interest" description="Disordered" evidence="1">
    <location>
        <begin position="341"/>
        <end position="401"/>
    </location>
</feature>
<evidence type="ECO:0000313" key="3">
    <source>
        <dbReference type="Proteomes" id="UP000054241"/>
    </source>
</evidence>
<dbReference type="RefSeq" id="WP_066993253.1">
    <property type="nucleotide sequence ID" value="NZ_BNDU01000006.1"/>
</dbReference>
<dbReference type="STRING" id="67285.AQI88_06550"/>
<sequence length="401" mass="41837">MTACAIEPPSVGGNGADGGAPGTGCTITADGAYAARLALSGDSWFPERWTLDGPEPYAVPLPGNQPEEPGTRVQPMADGRVLIHRLVARRHAFSLLYPTGPGTGELPLGAVECPEPGTRLGLLPPAPCGRRAYALAVGPRSTAVWLVAGGSFGPEQLAEVPGRCSGGVWLDRTGRLLALDRELGGRTKTVVVDLERAGEISPLLQIADDSNDRLLLADPDSGLLLISSDAPCPGQERLGWGVMGSTLPVRFLECLRVPDCAVTPFAIQPGQVLMPESCAVALRIDGPFGSWVGIWRPAERQVRHLPAPKGWLTGAGLWTRDGVLRLPYATREVPCGVAELTTPRAETGGPGDAGLEVPVRGGTAAGAPEVSRKAAQPDPLEPVAARPVPLQQAPLGRLVTN</sequence>